<dbReference type="RefSeq" id="WP_213756047.1">
    <property type="nucleotide sequence ID" value="NZ_JAHCQH010000018.1"/>
</dbReference>
<comment type="similarity">
    <text evidence="1">Belongs to the OmpW/AlkL family.</text>
</comment>
<dbReference type="PANTHER" id="PTHR36920:SF1">
    <property type="entry name" value="OUTER MEMBRANE PROTEIN W"/>
    <property type="match status" value="1"/>
</dbReference>
<dbReference type="InterPro" id="IPR011250">
    <property type="entry name" value="OMP/PagP_B-barrel"/>
</dbReference>
<proteinExistence type="inferred from homology"/>
<sequence length="236" mass="25468">MFKRRNTINTLAALAALFATTASVAVLGSAHAADLGATPAPVFKAPAPVEEFNPWMIRVRVLAVMPEDGGSVNGVPGSDLSYSDSVVPELDITYFFTKNWAAELILGVTPHDIDGAGSLSGLGKIGEVWLLPPTLTLQYHFTDFGAFKPYVGAGINYTFFFDQQADAADSLDVKDTWGWALQVGFDYMLDEHWGINVDLKKLFLQPDFDVTVAGTALTGTADLNPWILGVGVTYKF</sequence>
<dbReference type="Gene3D" id="2.40.160.20">
    <property type="match status" value="1"/>
</dbReference>
<organism evidence="3 4">
    <name type="scientific">Ancylobacter radicis</name>
    <dbReference type="NCBI Taxonomy" id="2836179"/>
    <lineage>
        <taxon>Bacteria</taxon>
        <taxon>Pseudomonadati</taxon>
        <taxon>Pseudomonadota</taxon>
        <taxon>Alphaproteobacteria</taxon>
        <taxon>Hyphomicrobiales</taxon>
        <taxon>Xanthobacteraceae</taxon>
        <taxon>Ancylobacter</taxon>
    </lineage>
</organism>
<dbReference type="EMBL" id="JAHCQH010000018">
    <property type="protein sequence ID" value="MBS9478197.1"/>
    <property type="molecule type" value="Genomic_DNA"/>
</dbReference>
<accession>A0ABS5RCW4</accession>
<dbReference type="Pfam" id="PF03922">
    <property type="entry name" value="OmpW"/>
    <property type="match status" value="1"/>
</dbReference>
<evidence type="ECO:0000256" key="1">
    <source>
        <dbReference type="ARBA" id="ARBA00009330"/>
    </source>
</evidence>
<protein>
    <submittedName>
        <fullName evidence="3">OmpW family protein</fullName>
    </submittedName>
</protein>
<name>A0ABS5RCW4_9HYPH</name>
<keyword evidence="4" id="KW-1185">Reference proteome</keyword>
<feature type="chain" id="PRO_5046660533" evidence="2">
    <location>
        <begin position="33"/>
        <end position="236"/>
    </location>
</feature>
<evidence type="ECO:0000256" key="2">
    <source>
        <dbReference type="SAM" id="SignalP"/>
    </source>
</evidence>
<reference evidence="3" key="1">
    <citation type="submission" date="2021-05" db="EMBL/GenBank/DDBJ databases">
        <authorList>
            <person name="Sun Q."/>
            <person name="Inoue M."/>
        </authorList>
    </citation>
    <scope>NUCLEOTIDE SEQUENCE</scope>
    <source>
        <strain evidence="3">VKM B-3255</strain>
    </source>
</reference>
<comment type="caution">
    <text evidence="3">The sequence shown here is derived from an EMBL/GenBank/DDBJ whole genome shotgun (WGS) entry which is preliminary data.</text>
</comment>
<dbReference type="PANTHER" id="PTHR36920">
    <property type="match status" value="1"/>
</dbReference>
<dbReference type="InterPro" id="IPR005618">
    <property type="entry name" value="OMPW"/>
</dbReference>
<gene>
    <name evidence="3" type="ORF">KIP89_13865</name>
</gene>
<keyword evidence="2" id="KW-0732">Signal</keyword>
<dbReference type="Proteomes" id="UP001166585">
    <property type="component" value="Unassembled WGS sequence"/>
</dbReference>
<evidence type="ECO:0000313" key="4">
    <source>
        <dbReference type="Proteomes" id="UP001166585"/>
    </source>
</evidence>
<feature type="signal peptide" evidence="2">
    <location>
        <begin position="1"/>
        <end position="32"/>
    </location>
</feature>
<evidence type="ECO:0000313" key="3">
    <source>
        <dbReference type="EMBL" id="MBS9478197.1"/>
    </source>
</evidence>
<dbReference type="SUPFAM" id="SSF56925">
    <property type="entry name" value="OMPA-like"/>
    <property type="match status" value="1"/>
</dbReference>